<dbReference type="Pfam" id="PF13670">
    <property type="entry name" value="PepSY_2"/>
    <property type="match status" value="1"/>
</dbReference>
<proteinExistence type="predicted"/>
<evidence type="ECO:0000259" key="1">
    <source>
        <dbReference type="Pfam" id="PF13670"/>
    </source>
</evidence>
<reference evidence="2" key="1">
    <citation type="submission" date="2016-10" db="EMBL/GenBank/DDBJ databases">
        <title>Sequence of Gallionella enrichment culture.</title>
        <authorList>
            <person name="Poehlein A."/>
            <person name="Muehling M."/>
            <person name="Daniel R."/>
        </authorList>
    </citation>
    <scope>NUCLEOTIDE SEQUENCE</scope>
</reference>
<feature type="domain" description="PepSY" evidence="1">
    <location>
        <begin position="8"/>
        <end position="89"/>
    </location>
</feature>
<accession>A0A1J5RFA1</accession>
<sequence length="91" mass="9948">MKSLSLKLVLAATVAAASLSAIAAPNCTSEPKSKWLPEAEMKAKIAAMGYQIKEFEISGHCYEIYGHDKDGKKVEIYFNPVDASIVKEKRS</sequence>
<comment type="caution">
    <text evidence="2">The sequence shown here is derived from an EMBL/GenBank/DDBJ whole genome shotgun (WGS) entry which is preliminary data.</text>
</comment>
<dbReference type="AlphaFoldDB" id="A0A1J5RFA1"/>
<evidence type="ECO:0000313" key="2">
    <source>
        <dbReference type="EMBL" id="OIQ86805.1"/>
    </source>
</evidence>
<gene>
    <name evidence="2" type="ORF">GALL_313550</name>
</gene>
<dbReference type="InterPro" id="IPR025711">
    <property type="entry name" value="PepSY"/>
</dbReference>
<organism evidence="2">
    <name type="scientific">mine drainage metagenome</name>
    <dbReference type="NCBI Taxonomy" id="410659"/>
    <lineage>
        <taxon>unclassified sequences</taxon>
        <taxon>metagenomes</taxon>
        <taxon>ecological metagenomes</taxon>
    </lineage>
</organism>
<dbReference type="EMBL" id="MLJW01000458">
    <property type="protein sequence ID" value="OIQ86805.1"/>
    <property type="molecule type" value="Genomic_DNA"/>
</dbReference>
<protein>
    <recommendedName>
        <fullName evidence="1">PepSY domain-containing protein</fullName>
    </recommendedName>
</protein>
<name>A0A1J5RFA1_9ZZZZ</name>